<dbReference type="RefSeq" id="WP_143159567.1">
    <property type="nucleotide sequence ID" value="NZ_FRCK01000001.1"/>
</dbReference>
<sequence>MTVQITDRATLLRAAIADIEPRHAALPRIGADANGSWIASHDRHRAAAEELLRHIRRQHGAKARVGLTDPSRLQLHGITVTSVRGLAVLIDAWLAKARDQLKRLEPARLR</sequence>
<evidence type="ECO:0000313" key="1">
    <source>
        <dbReference type="EMBL" id="SHL80086.1"/>
    </source>
</evidence>
<name>A0A1M7DKP6_9RHOB</name>
<dbReference type="EMBL" id="FRCK01000001">
    <property type="protein sequence ID" value="SHL80086.1"/>
    <property type="molecule type" value="Genomic_DNA"/>
</dbReference>
<proteinExistence type="predicted"/>
<evidence type="ECO:0000313" key="2">
    <source>
        <dbReference type="Proteomes" id="UP000184444"/>
    </source>
</evidence>
<gene>
    <name evidence="1" type="ORF">SAMN05444389_101417</name>
</gene>
<keyword evidence="2" id="KW-1185">Reference proteome</keyword>
<dbReference type="STRING" id="53463.SAMN05444389_101417"/>
<reference evidence="2" key="1">
    <citation type="submission" date="2016-11" db="EMBL/GenBank/DDBJ databases">
        <authorList>
            <person name="Varghese N."/>
            <person name="Submissions S."/>
        </authorList>
    </citation>
    <scope>NUCLEOTIDE SEQUENCE [LARGE SCALE GENOMIC DNA]</scope>
    <source>
        <strain evidence="2">DSM 6637</strain>
    </source>
</reference>
<accession>A0A1M7DKP6</accession>
<protein>
    <submittedName>
        <fullName evidence="1">Uncharacterized protein</fullName>
    </submittedName>
</protein>
<dbReference type="AlphaFoldDB" id="A0A1M7DKP6"/>
<dbReference type="Proteomes" id="UP000184444">
    <property type="component" value="Unassembled WGS sequence"/>
</dbReference>
<organism evidence="1 2">
    <name type="scientific">Paracoccus solventivorans</name>
    <dbReference type="NCBI Taxonomy" id="53463"/>
    <lineage>
        <taxon>Bacteria</taxon>
        <taxon>Pseudomonadati</taxon>
        <taxon>Pseudomonadota</taxon>
        <taxon>Alphaproteobacteria</taxon>
        <taxon>Rhodobacterales</taxon>
        <taxon>Paracoccaceae</taxon>
        <taxon>Paracoccus</taxon>
    </lineage>
</organism>